<protein>
    <submittedName>
        <fullName evidence="1">Uncharacterized protein</fullName>
    </submittedName>
</protein>
<dbReference type="RefSeq" id="WP_193685497.1">
    <property type="nucleotide sequence ID" value="NZ_CP062941.1"/>
</dbReference>
<name>A0A7L9U0B2_9BURK</name>
<dbReference type="EMBL" id="CP062941">
    <property type="protein sequence ID" value="QOL48454.1"/>
    <property type="molecule type" value="Genomic_DNA"/>
</dbReference>
<proteinExistence type="predicted"/>
<reference evidence="1 2" key="1">
    <citation type="submission" date="2020-10" db="EMBL/GenBank/DDBJ databases">
        <title>Genome sequencing of Massilia sp. LPB0304.</title>
        <authorList>
            <person name="Kim J."/>
        </authorList>
    </citation>
    <scope>NUCLEOTIDE SEQUENCE [LARGE SCALE GENOMIC DNA]</scope>
    <source>
        <strain evidence="1 2">LPB0304</strain>
    </source>
</reference>
<accession>A0A7L9U0B2</accession>
<organism evidence="1 2">
    <name type="scientific">Massilia litorea</name>
    <dbReference type="NCBI Taxonomy" id="2769491"/>
    <lineage>
        <taxon>Bacteria</taxon>
        <taxon>Pseudomonadati</taxon>
        <taxon>Pseudomonadota</taxon>
        <taxon>Betaproteobacteria</taxon>
        <taxon>Burkholderiales</taxon>
        <taxon>Oxalobacteraceae</taxon>
        <taxon>Telluria group</taxon>
        <taxon>Massilia</taxon>
    </lineage>
</organism>
<gene>
    <name evidence="1" type="ORF">LPB04_15945</name>
</gene>
<evidence type="ECO:0000313" key="2">
    <source>
        <dbReference type="Proteomes" id="UP000593875"/>
    </source>
</evidence>
<evidence type="ECO:0000313" key="1">
    <source>
        <dbReference type="EMBL" id="QOL48454.1"/>
    </source>
</evidence>
<sequence length="299" mass="32929">MPDIHFFVDEEVLLNALACIHRDCEPLDKFVQVIDAALDIDSNLATVCCYSDVYSLEVNGSDVAQLVFEGNEEGSVRDSIVKFQIAHSRTVACDSNNGSGFANTALLDAGAGALISTNGRQHESWWDENAMTLVADVAHVPPALRSLFLHYKMSLDLLVLYAPIMYENIYFYAEVAELKSTGVDFDSGRAEILSHLTYLNDVAPVDFRSGISAKEIIGNARAYGVEISPESPSTHKNKAAMKEREINIAGEKILCEWHTKLQPTYGRIHFYARSYANEKVAKAVNKKVIVGVIAAHLTT</sequence>
<dbReference type="Proteomes" id="UP000593875">
    <property type="component" value="Chromosome"/>
</dbReference>
<dbReference type="AlphaFoldDB" id="A0A7L9U0B2"/>
<dbReference type="KEGG" id="mlir:LPB04_15945"/>
<keyword evidence="2" id="KW-1185">Reference proteome</keyword>